<comment type="cofactor">
    <cofactor evidence="1">
        <name>pyridoxal 5'-phosphate</name>
        <dbReference type="ChEBI" id="CHEBI:597326"/>
    </cofactor>
</comment>
<evidence type="ECO:0000256" key="2">
    <source>
        <dbReference type="ARBA" id="ARBA00006966"/>
    </source>
</evidence>
<dbReference type="EMBL" id="VMTY01000007">
    <property type="protein sequence ID" value="TVU57203.1"/>
    <property type="molecule type" value="Genomic_DNA"/>
</dbReference>
<evidence type="ECO:0000256" key="1">
    <source>
        <dbReference type="ARBA" id="ARBA00001933"/>
    </source>
</evidence>
<dbReference type="SUPFAM" id="SSF53383">
    <property type="entry name" value="PLP-dependent transferases"/>
    <property type="match status" value="1"/>
</dbReference>
<feature type="domain" description="Aromatic amino acid beta-eliminating lyase/threonine aldolase" evidence="4">
    <location>
        <begin position="28"/>
        <end position="320"/>
    </location>
</feature>
<proteinExistence type="inferred from homology"/>
<evidence type="ECO:0000313" key="5">
    <source>
        <dbReference type="EMBL" id="TVU57203.1"/>
    </source>
</evidence>
<dbReference type="Proteomes" id="UP000320531">
    <property type="component" value="Unassembled WGS sequence"/>
</dbReference>
<reference evidence="5 6" key="1">
    <citation type="submission" date="2019-07" db="EMBL/GenBank/DDBJ databases">
        <title>Draft genome of C. aurimucosum strain 14-2523.</title>
        <authorList>
            <person name="Pacheco L.G.C."/>
            <person name="Aguiar E.R.G.R."/>
            <person name="Navas J."/>
            <person name="Santos C.S."/>
            <person name="Rocha D.J.P.G."/>
        </authorList>
    </citation>
    <scope>NUCLEOTIDE SEQUENCE [LARGE SCALE GENOMIC DNA]</scope>
    <source>
        <strain evidence="5 6">14-2523</strain>
    </source>
</reference>
<dbReference type="InterPro" id="IPR001597">
    <property type="entry name" value="ArAA_b-elim_lyase/Thr_aldolase"/>
</dbReference>
<dbReference type="GO" id="GO:0016829">
    <property type="term" value="F:lyase activity"/>
    <property type="evidence" value="ECO:0007669"/>
    <property type="project" value="InterPro"/>
</dbReference>
<dbReference type="PANTHER" id="PTHR48097:SF5">
    <property type="entry name" value="LOW SPECIFICITY L-THREONINE ALDOLASE"/>
    <property type="match status" value="1"/>
</dbReference>
<keyword evidence="3" id="KW-0663">Pyridoxal phosphate</keyword>
<organism evidence="5 6">
    <name type="scientific">Corynebacterium aurimucosum</name>
    <dbReference type="NCBI Taxonomy" id="169292"/>
    <lineage>
        <taxon>Bacteria</taxon>
        <taxon>Bacillati</taxon>
        <taxon>Actinomycetota</taxon>
        <taxon>Actinomycetes</taxon>
        <taxon>Mycobacteriales</taxon>
        <taxon>Corynebacteriaceae</taxon>
        <taxon>Corynebacterium</taxon>
    </lineage>
</organism>
<evidence type="ECO:0000259" key="4">
    <source>
        <dbReference type="Pfam" id="PF01212"/>
    </source>
</evidence>
<dbReference type="PANTHER" id="PTHR48097">
    <property type="entry name" value="L-THREONINE ALDOLASE-RELATED"/>
    <property type="match status" value="1"/>
</dbReference>
<dbReference type="GO" id="GO:0006520">
    <property type="term" value="P:amino acid metabolic process"/>
    <property type="evidence" value="ECO:0007669"/>
    <property type="project" value="InterPro"/>
</dbReference>
<gene>
    <name evidence="5" type="ORF">FQK23_03025</name>
</gene>
<evidence type="ECO:0000313" key="6">
    <source>
        <dbReference type="Proteomes" id="UP000320531"/>
    </source>
</evidence>
<dbReference type="InterPro" id="IPR015424">
    <property type="entry name" value="PyrdxlP-dep_Trfase"/>
</dbReference>
<dbReference type="AlphaFoldDB" id="A0A558GK24"/>
<comment type="similarity">
    <text evidence="2">Belongs to the threonine aldolase family.</text>
</comment>
<protein>
    <submittedName>
        <fullName evidence="5">Threonine aldolase</fullName>
    </submittedName>
</protein>
<evidence type="ECO:0000256" key="3">
    <source>
        <dbReference type="ARBA" id="ARBA00022898"/>
    </source>
</evidence>
<dbReference type="Gene3D" id="3.40.640.10">
    <property type="entry name" value="Type I PLP-dependent aspartate aminotransferase-like (Major domain)"/>
    <property type="match status" value="1"/>
</dbReference>
<comment type="caution">
    <text evidence="5">The sequence shown here is derived from an EMBL/GenBank/DDBJ whole genome shotgun (WGS) entry which is preliminary data.</text>
</comment>
<dbReference type="RefSeq" id="WP_144656543.1">
    <property type="nucleotide sequence ID" value="NZ_JBIPJZ010000029.1"/>
</dbReference>
<sequence length="373" mass="39600">MIHFGNDYHRSAHPRVLDAIAGAGGAYAGYGTDELCNTAAARIRAACQAPNAEVHFMVGGTQANATIIAHRLRPWEGVIAADSGHIATHETGAIEHTGHKVITLPNQLGKITAAQVRACMDEYRASGVEEHMPEPALVYITQPTEFGTAYSRAELVALRAVCDEYGLGLFVDGARLGYGLSASDITLPDLAALVDVFTIGGTKCGALFGEAIVFPAGAPRFRNAMKQSGGLLAKGWFLGAQFAALFSAPPTVSADALAESNATCTRAQAATPGNEVNSAAATTLYEQICARANAQAQRIAEAFRAAGIDMLFDSPTNQQFALLTREQEDKLSQDFVCQFFEEHEGLRVVRFCTAWSTEEGDVDKLCAAISALK</sequence>
<dbReference type="InterPro" id="IPR015422">
    <property type="entry name" value="PyrdxlP-dep_Trfase_small"/>
</dbReference>
<dbReference type="Pfam" id="PF01212">
    <property type="entry name" value="Beta_elim_lyase"/>
    <property type="match status" value="1"/>
</dbReference>
<dbReference type="Gene3D" id="3.90.1150.10">
    <property type="entry name" value="Aspartate Aminotransferase, domain 1"/>
    <property type="match status" value="2"/>
</dbReference>
<name>A0A558GK24_9CORY</name>
<accession>A0A558GK24</accession>
<dbReference type="InterPro" id="IPR015421">
    <property type="entry name" value="PyrdxlP-dep_Trfase_major"/>
</dbReference>